<organism evidence="3 4">
    <name type="scientific">Candidatus Nanosyncoccus nanoralicus</name>
    <dbReference type="NCBI Taxonomy" id="2171996"/>
    <lineage>
        <taxon>Bacteria</taxon>
        <taxon>Candidatus Saccharimonadota</taxon>
        <taxon>Candidatus Nanosyncoccalia</taxon>
        <taxon>Candidatus Nanosyncoccales</taxon>
        <taxon>Candidatus Nanosyncoccaceae</taxon>
        <taxon>Candidatus Nanosyncoccus</taxon>
    </lineage>
</organism>
<gene>
    <name evidence="3" type="primary">dprA</name>
    <name evidence="3" type="ORF">G3KMM_00521</name>
</gene>
<evidence type="ECO:0000313" key="4">
    <source>
        <dbReference type="Proteomes" id="UP001191004"/>
    </source>
</evidence>
<dbReference type="InterPro" id="IPR003488">
    <property type="entry name" value="DprA"/>
</dbReference>
<accession>A0ABY0FJF4</accession>
<dbReference type="Gene3D" id="3.40.50.450">
    <property type="match status" value="1"/>
</dbReference>
<keyword evidence="4" id="KW-1185">Reference proteome</keyword>
<comment type="similarity">
    <text evidence="1">Belongs to the DprA/Smf family.</text>
</comment>
<reference evidence="3 4" key="1">
    <citation type="journal article" date="2018" name="bioRxiv">
        <title>Evidence of independent acquisition and adaption of ultra-small bacteria to human hosts across the highly diverse yet reduced genomes of the phylum Saccharibacteria.</title>
        <authorList>
            <person name="McLean J.S."/>
            <person name="Bor B."/>
            <person name="To T.T."/>
            <person name="Liu Q."/>
            <person name="Kearns K.A."/>
            <person name="Solden L.M."/>
            <person name="Wrighton K.C."/>
            <person name="He X."/>
            <person name="Shi W."/>
        </authorList>
    </citation>
    <scope>NUCLEOTIDE SEQUENCE [LARGE SCALE GENOMIC DNA]</scope>
    <source>
        <strain evidence="3 4">TM7_KMM_G3_1_HOT_351</strain>
    </source>
</reference>
<dbReference type="Proteomes" id="UP001191004">
    <property type="component" value="Unassembled WGS sequence"/>
</dbReference>
<feature type="domain" description="Smf/DprA SLOG" evidence="2">
    <location>
        <begin position="56"/>
        <end position="245"/>
    </location>
</feature>
<reference evidence="3 4" key="2">
    <citation type="journal article" date="2020" name="Cell Rep.">
        <title>Acquisition and Adaptation of Ultra-small Parasitic Reduced Genome Bacteria to Mammalian Hosts.</title>
        <authorList>
            <person name="McLean J.S."/>
            <person name="Bor B."/>
            <person name="Kerns K.A."/>
            <person name="Liu Q."/>
            <person name="To T.T."/>
            <person name="Solden L."/>
            <person name="Hendrickson E.L."/>
            <person name="Wrighton K."/>
            <person name="Shi W."/>
            <person name="He X."/>
        </authorList>
    </citation>
    <scope>NUCLEOTIDE SEQUENCE [LARGE SCALE GENOMIC DNA]</scope>
    <source>
        <strain evidence="3 4">TM7_KMM_G3_1_HOT_351</strain>
    </source>
</reference>
<dbReference type="Pfam" id="PF02481">
    <property type="entry name" value="DNA_processg_A"/>
    <property type="match status" value="1"/>
</dbReference>
<evidence type="ECO:0000256" key="1">
    <source>
        <dbReference type="ARBA" id="ARBA00006525"/>
    </source>
</evidence>
<dbReference type="PANTHER" id="PTHR43022">
    <property type="entry name" value="PROTEIN SMF"/>
    <property type="match status" value="1"/>
</dbReference>
<dbReference type="EMBL" id="PRLL01000025">
    <property type="protein sequence ID" value="RYC73157.1"/>
    <property type="molecule type" value="Genomic_DNA"/>
</dbReference>
<dbReference type="RefSeq" id="WP_164998493.1">
    <property type="nucleotide sequence ID" value="NZ_PRLL01000025.1"/>
</dbReference>
<proteinExistence type="inferred from homology"/>
<comment type="caution">
    <text evidence="3">The sequence shown here is derived from an EMBL/GenBank/DDBJ whole genome shotgun (WGS) entry which is preliminary data.</text>
</comment>
<dbReference type="NCBIfam" id="TIGR00732">
    <property type="entry name" value="dprA"/>
    <property type="match status" value="1"/>
</dbReference>
<sequence>MEINRITPEDTQFTARLSAIALKPKKLYYFGEMPSMDERFSETEARYAFEGRGRPRTVAVVGARKCTDYGREQGYKIAYELARQGVVVVSGLAFGKDSVAHRAALDAGGMTVAVLGTPIDQIYPACHKGLAEEIVQKKGAVISEYPEWQEVLKDEKLAKVLQSQSGRKAAFLQRNRLISGLSDIVIVVEADIRSGSLNTAHHAFEQSNLVYAVPGDVTRDGSRGCNKLLGRGAVAFTETEEILLDLGFRVKKAVTQKRGILKGDSKAETQILERIQEGRSDGEEILEAIQKNGVMMTVSDFTMAIFDLQIKGRIKALGGNRWMLID</sequence>
<dbReference type="SUPFAM" id="SSF102405">
    <property type="entry name" value="MCP/YpsA-like"/>
    <property type="match status" value="1"/>
</dbReference>
<evidence type="ECO:0000313" key="3">
    <source>
        <dbReference type="EMBL" id="RYC73157.1"/>
    </source>
</evidence>
<dbReference type="PANTHER" id="PTHR43022:SF1">
    <property type="entry name" value="PROTEIN SMF"/>
    <property type="match status" value="1"/>
</dbReference>
<dbReference type="InterPro" id="IPR057666">
    <property type="entry name" value="DrpA_SLOG"/>
</dbReference>
<evidence type="ECO:0000259" key="2">
    <source>
        <dbReference type="Pfam" id="PF02481"/>
    </source>
</evidence>
<name>A0ABY0FJF4_9BACT</name>
<protein>
    <submittedName>
        <fullName evidence="3">DNA processing protein DprA</fullName>
    </submittedName>
</protein>